<proteinExistence type="predicted"/>
<protein>
    <recommendedName>
        <fullName evidence="2">F-box associated beta-propeller type 1 domain-containing protein</fullName>
    </recommendedName>
</protein>
<dbReference type="PANTHER" id="PTHR31672:SF13">
    <property type="entry name" value="F-BOX PROTEIN CPR30-LIKE"/>
    <property type="match status" value="1"/>
</dbReference>
<comment type="caution">
    <text evidence="3">The sequence shown here is derived from an EMBL/GenBank/DDBJ whole genome shotgun (WGS) entry which is preliminary data.</text>
</comment>
<gene>
    <name evidence="3" type="ORF">LIER_18826</name>
</gene>
<dbReference type="InterPro" id="IPR006527">
    <property type="entry name" value="F-box-assoc_dom_typ1"/>
</dbReference>
<feature type="domain" description="F-box associated beta-propeller type 1" evidence="2">
    <location>
        <begin position="45"/>
        <end position="282"/>
    </location>
</feature>
<dbReference type="InterPro" id="IPR017451">
    <property type="entry name" value="F-box-assoc_interact_dom"/>
</dbReference>
<dbReference type="AlphaFoldDB" id="A0AAV3QH26"/>
<dbReference type="PANTHER" id="PTHR31672">
    <property type="entry name" value="BNACNNG10540D PROTEIN"/>
    <property type="match status" value="1"/>
</dbReference>
<dbReference type="NCBIfam" id="TIGR01640">
    <property type="entry name" value="F_box_assoc_1"/>
    <property type="match status" value="1"/>
</dbReference>
<evidence type="ECO:0000313" key="4">
    <source>
        <dbReference type="Proteomes" id="UP001454036"/>
    </source>
</evidence>
<feature type="compositionally biased region" description="Basic and acidic residues" evidence="1">
    <location>
        <begin position="327"/>
        <end position="345"/>
    </location>
</feature>
<reference evidence="3 4" key="1">
    <citation type="submission" date="2024-01" db="EMBL/GenBank/DDBJ databases">
        <title>The complete chloroplast genome sequence of Lithospermum erythrorhizon: insights into the phylogenetic relationship among Boraginaceae species and the maternal lineages of purple gromwells.</title>
        <authorList>
            <person name="Okada T."/>
            <person name="Watanabe K."/>
        </authorList>
    </citation>
    <scope>NUCLEOTIDE SEQUENCE [LARGE SCALE GENOMIC DNA]</scope>
</reference>
<evidence type="ECO:0000313" key="3">
    <source>
        <dbReference type="EMBL" id="GAA0162810.1"/>
    </source>
</evidence>
<evidence type="ECO:0000259" key="2">
    <source>
        <dbReference type="Pfam" id="PF07734"/>
    </source>
</evidence>
<keyword evidence="4" id="KW-1185">Reference proteome</keyword>
<evidence type="ECO:0000256" key="1">
    <source>
        <dbReference type="SAM" id="MobiDB-lite"/>
    </source>
</evidence>
<name>A0AAV3QH26_LITER</name>
<organism evidence="3 4">
    <name type="scientific">Lithospermum erythrorhizon</name>
    <name type="common">Purple gromwell</name>
    <name type="synonym">Lithospermum officinale var. erythrorhizon</name>
    <dbReference type="NCBI Taxonomy" id="34254"/>
    <lineage>
        <taxon>Eukaryota</taxon>
        <taxon>Viridiplantae</taxon>
        <taxon>Streptophyta</taxon>
        <taxon>Embryophyta</taxon>
        <taxon>Tracheophyta</taxon>
        <taxon>Spermatophyta</taxon>
        <taxon>Magnoliopsida</taxon>
        <taxon>eudicotyledons</taxon>
        <taxon>Gunneridae</taxon>
        <taxon>Pentapetalae</taxon>
        <taxon>asterids</taxon>
        <taxon>lamiids</taxon>
        <taxon>Boraginales</taxon>
        <taxon>Boraginaceae</taxon>
        <taxon>Boraginoideae</taxon>
        <taxon>Lithospermeae</taxon>
        <taxon>Lithospermum</taxon>
    </lineage>
</organism>
<feature type="region of interest" description="Disordered" evidence="1">
    <location>
        <begin position="327"/>
        <end position="365"/>
    </location>
</feature>
<dbReference type="EMBL" id="BAABME010004562">
    <property type="protein sequence ID" value="GAA0162810.1"/>
    <property type="molecule type" value="Genomic_DNA"/>
</dbReference>
<accession>A0AAV3QH26</accession>
<dbReference type="InterPro" id="IPR050796">
    <property type="entry name" value="SCF_F-box_component"/>
</dbReference>
<sequence>MKLILSQEPSLFSIYVNNNESNISQLTFEPEILDYPRTCNETFFGPKIVGSCRGLLCLNFPDFSILWNPSTKTHVKIPEPKNDFESDSVSEERKKWGFYVVQGLGYDEINDDYKIIRVYQYFCNLNGAKKFDSKVLVYSLKSGSWKRVADFPYFVHFGVMNDVFVNGALHFKVSDKKRNSEGGDTFDSDNMIVAFDVSNETYKVVTRLVCGKMKCQLDLGVLDGHLCLVRNFDFGVAQFLVMKEYGVNLSWTELFCVRRGDTCFSRLRPISYLGDEKKQVLLEGGGEILCFDVESKSFKDFEIDGIDEEFEVICVCMESEVVLGRVDGNDDNKMETNEEGVERVSTETTNEEGVERVSTETGPKQ</sequence>
<dbReference type="Proteomes" id="UP001454036">
    <property type="component" value="Unassembled WGS sequence"/>
</dbReference>
<dbReference type="Pfam" id="PF07734">
    <property type="entry name" value="FBA_1"/>
    <property type="match status" value="1"/>
</dbReference>